<evidence type="ECO:0000256" key="2">
    <source>
        <dbReference type="ARBA" id="ARBA00009865"/>
    </source>
</evidence>
<protein>
    <submittedName>
        <fullName evidence="9">Family 43 glycosylhydrolase</fullName>
    </submittedName>
</protein>
<dbReference type="AlphaFoldDB" id="A0A849HI56"/>
<comment type="caution">
    <text evidence="9">The sequence shown here is derived from an EMBL/GenBank/DDBJ whole genome shotgun (WGS) entry which is preliminary data.</text>
</comment>
<evidence type="ECO:0000256" key="8">
    <source>
        <dbReference type="SAM" id="MobiDB-lite"/>
    </source>
</evidence>
<feature type="active site" description="Proton acceptor" evidence="5">
    <location>
        <position position="43"/>
    </location>
</feature>
<evidence type="ECO:0000256" key="3">
    <source>
        <dbReference type="ARBA" id="ARBA00022801"/>
    </source>
</evidence>
<keyword evidence="3 7" id="KW-0378">Hydrolase</keyword>
<dbReference type="Gene3D" id="2.115.10.20">
    <property type="entry name" value="Glycosyl hydrolase domain, family 43"/>
    <property type="match status" value="1"/>
</dbReference>
<keyword evidence="10" id="KW-1185">Reference proteome</keyword>
<evidence type="ECO:0000256" key="7">
    <source>
        <dbReference type="RuleBase" id="RU361187"/>
    </source>
</evidence>
<dbReference type="GO" id="GO:0005975">
    <property type="term" value="P:carbohydrate metabolic process"/>
    <property type="evidence" value="ECO:0007669"/>
    <property type="project" value="InterPro"/>
</dbReference>
<dbReference type="GO" id="GO:0004553">
    <property type="term" value="F:hydrolase activity, hydrolyzing O-glycosyl compounds"/>
    <property type="evidence" value="ECO:0007669"/>
    <property type="project" value="InterPro"/>
</dbReference>
<proteinExistence type="inferred from homology"/>
<evidence type="ECO:0000256" key="1">
    <source>
        <dbReference type="ARBA" id="ARBA00004834"/>
    </source>
</evidence>
<accession>A0A849HI56</accession>
<dbReference type="PANTHER" id="PTHR43301:SF3">
    <property type="entry name" value="ARABINAN ENDO-1,5-ALPHA-L-ARABINOSIDASE A-RELATED"/>
    <property type="match status" value="1"/>
</dbReference>
<dbReference type="Proteomes" id="UP000588586">
    <property type="component" value="Unassembled WGS sequence"/>
</dbReference>
<feature type="active site" description="Proton donor" evidence="5">
    <location>
        <position position="227"/>
    </location>
</feature>
<dbReference type="InterPro" id="IPR006710">
    <property type="entry name" value="Glyco_hydro_43"/>
</dbReference>
<name>A0A849HI56_9MICO</name>
<gene>
    <name evidence="9" type="ORF">HJG52_09630</name>
</gene>
<dbReference type="Pfam" id="PF04616">
    <property type="entry name" value="Glyco_hydro_43"/>
    <property type="match status" value="1"/>
</dbReference>
<evidence type="ECO:0000256" key="6">
    <source>
        <dbReference type="PIRSR" id="PIRSR606710-2"/>
    </source>
</evidence>
<comment type="pathway">
    <text evidence="1">Glycan metabolism; L-arabinan degradation.</text>
</comment>
<evidence type="ECO:0000256" key="5">
    <source>
        <dbReference type="PIRSR" id="PIRSR606710-1"/>
    </source>
</evidence>
<evidence type="ECO:0000313" key="10">
    <source>
        <dbReference type="Proteomes" id="UP000588586"/>
    </source>
</evidence>
<feature type="site" description="Important for catalytic activity, responsible for pKa modulation of the active site Glu and correct orientation of both the proton donor and substrate" evidence="6">
    <location>
        <position position="173"/>
    </location>
</feature>
<evidence type="ECO:0000256" key="4">
    <source>
        <dbReference type="ARBA" id="ARBA00023295"/>
    </source>
</evidence>
<comment type="similarity">
    <text evidence="2 7">Belongs to the glycosyl hydrolase 43 family.</text>
</comment>
<reference evidence="9 10" key="1">
    <citation type="submission" date="2020-04" db="EMBL/GenBank/DDBJ databases">
        <title>Knoellia sp. isolate from air conditioner.</title>
        <authorList>
            <person name="Chea S."/>
            <person name="Kim D.-U."/>
        </authorList>
    </citation>
    <scope>NUCLEOTIDE SEQUENCE [LARGE SCALE GENOMIC DNA]</scope>
    <source>
        <strain evidence="9 10">DB2414S</strain>
    </source>
</reference>
<dbReference type="PANTHER" id="PTHR43301">
    <property type="entry name" value="ARABINAN ENDO-1,5-ALPHA-L-ARABINOSIDASE"/>
    <property type="match status" value="1"/>
</dbReference>
<dbReference type="RefSeq" id="WP_171243385.1">
    <property type="nucleotide sequence ID" value="NZ_JABEPQ010000002.1"/>
</dbReference>
<dbReference type="InterPro" id="IPR050727">
    <property type="entry name" value="GH43_arabinanases"/>
</dbReference>
<dbReference type="InterPro" id="IPR023296">
    <property type="entry name" value="Glyco_hydro_beta-prop_sf"/>
</dbReference>
<evidence type="ECO:0000313" key="9">
    <source>
        <dbReference type="EMBL" id="NNM46264.1"/>
    </source>
</evidence>
<feature type="region of interest" description="Disordered" evidence="8">
    <location>
        <begin position="140"/>
        <end position="159"/>
    </location>
</feature>
<organism evidence="9 10">
    <name type="scientific">Knoellia koreensis</name>
    <dbReference type="NCBI Taxonomy" id="2730921"/>
    <lineage>
        <taxon>Bacteria</taxon>
        <taxon>Bacillati</taxon>
        <taxon>Actinomycetota</taxon>
        <taxon>Actinomycetes</taxon>
        <taxon>Micrococcales</taxon>
        <taxon>Intrasporangiaceae</taxon>
        <taxon>Knoellia</taxon>
    </lineage>
</organism>
<dbReference type="SUPFAM" id="SSF75005">
    <property type="entry name" value="Arabinanase/levansucrase/invertase"/>
    <property type="match status" value="1"/>
</dbReference>
<keyword evidence="4 7" id="KW-0326">Glycosidase</keyword>
<sequence length="357" mass="38210">MNRSIRTALAVTGALAVTAGVVAVTPSLAAGPYKPVYAANFADPAIAPVPSADGFDFVGVATGARVKVASADTAAGTWRGRAPALVEGRAPWASGSVMWAPDLHRAKDGTWVLYFAAPVSRLAQNQRCIGAATSSRPTGPFRYQSRPVVCPGSRDPRVDNVPGRPLAGAGVIDPSVFVDKAGRSFLLYKTQKLPATLRIVRLNDKATRVADGATSRELVRSRSTILENPALVQRGKSYVMFASYKTYNTCRYETVWMRSNSLGKGAFQNARKNVLMTSRSTGLCGPGGADIATTPTTSRIFFHGWTCKGTNPCPADLDVTKKYRKGDIRSQAKRSLYARNLSWNGATPVLGSWLTPR</sequence>
<dbReference type="EMBL" id="JABEPQ010000002">
    <property type="protein sequence ID" value="NNM46264.1"/>
    <property type="molecule type" value="Genomic_DNA"/>
</dbReference>